<name>A0A918CKH6_9ACTN</name>
<dbReference type="Gene3D" id="3.40.50.300">
    <property type="entry name" value="P-loop containing nucleotide triphosphate hydrolases"/>
    <property type="match status" value="1"/>
</dbReference>
<dbReference type="InterPro" id="IPR003593">
    <property type="entry name" value="AAA+_ATPase"/>
</dbReference>
<dbReference type="Gene3D" id="1.25.40.10">
    <property type="entry name" value="Tetratricopeptide repeat domain"/>
    <property type="match status" value="1"/>
</dbReference>
<dbReference type="InterPro" id="IPR019734">
    <property type="entry name" value="TPR_rpt"/>
</dbReference>
<keyword evidence="3" id="KW-1185">Reference proteome</keyword>
<dbReference type="Pfam" id="PF00004">
    <property type="entry name" value="AAA"/>
    <property type="match status" value="1"/>
</dbReference>
<reference evidence="2" key="1">
    <citation type="journal article" date="2014" name="Int. J. Syst. Evol. Microbiol.">
        <title>Complete genome sequence of Corynebacterium casei LMG S-19264T (=DSM 44701T), isolated from a smear-ripened cheese.</title>
        <authorList>
            <consortium name="US DOE Joint Genome Institute (JGI-PGF)"/>
            <person name="Walter F."/>
            <person name="Albersmeier A."/>
            <person name="Kalinowski J."/>
            <person name="Ruckert C."/>
        </authorList>
    </citation>
    <scope>NUCLEOTIDE SEQUENCE</scope>
    <source>
        <strain evidence="2">JCM 4346</strain>
    </source>
</reference>
<dbReference type="GO" id="GO:0005524">
    <property type="term" value="F:ATP binding"/>
    <property type="evidence" value="ECO:0007669"/>
    <property type="project" value="InterPro"/>
</dbReference>
<dbReference type="AlphaFoldDB" id="A0A918CKH6"/>
<accession>A0A918CKH6</accession>
<evidence type="ECO:0000313" key="2">
    <source>
        <dbReference type="EMBL" id="GGR25701.1"/>
    </source>
</evidence>
<dbReference type="SMART" id="SM00028">
    <property type="entry name" value="TPR"/>
    <property type="match status" value="2"/>
</dbReference>
<dbReference type="Proteomes" id="UP000658320">
    <property type="component" value="Unassembled WGS sequence"/>
</dbReference>
<sequence>MPHSHDWRIHYEQGVEALREERFEDARALFDKAVEAGADRWEAYYARAWVTMRSAAGGADPRLDLAEDDLARAVEEFGAGADATALRGEIAARRENHEQALEHFLHALGRSSRPAAVEQVICEELAILLDDLEAETETGTALESCERLVRLVQAAPLPPKRADELLAEVIATRAHCHRAAGHLQDYRTDVDTIARLAPDHPMAAEGNAGNTPTGSAAPKPVTSEPTFAAVGGLDHPGSFTSTVKQLFETYFASPDIEALRRRLAEYGQSPTQSLLMFGPSGCGKTHIIRALAGEYRARHQLDLPIVRIRLNEVLNRYVGDDQKALTNLIDQVIDVQPAILFADEVDAIGMSREDSQDWRIHLAAHWIQEVDRLRESGAAVLFFGCTNRIWGIDPAMLRRFDQKLPVELPGPEVRSQVFELYLNRLSARVRPESVDLKLLAERSHGLTPGDIQQVVNRASQELLGQGDREQRLTQESLVRVLRAYSQPMHVQEWVRQSVAALRSNHLDAMAEQVERTYGPFVADFDALVQDTGSGTPAWRFVPEDAWTEQPHFDLSLMREMRR</sequence>
<dbReference type="CDD" id="cd19481">
    <property type="entry name" value="RecA-like_protease"/>
    <property type="match status" value="1"/>
</dbReference>
<protein>
    <recommendedName>
        <fullName evidence="1">AAA+ ATPase domain-containing protein</fullName>
    </recommendedName>
</protein>
<comment type="caution">
    <text evidence="2">The sequence shown here is derived from an EMBL/GenBank/DDBJ whole genome shotgun (WGS) entry which is preliminary data.</text>
</comment>
<dbReference type="Gene3D" id="1.10.8.60">
    <property type="match status" value="1"/>
</dbReference>
<feature type="domain" description="AAA+ ATPase" evidence="1">
    <location>
        <begin position="270"/>
        <end position="410"/>
    </location>
</feature>
<dbReference type="InterPro" id="IPR027417">
    <property type="entry name" value="P-loop_NTPase"/>
</dbReference>
<dbReference type="SUPFAM" id="SSF52540">
    <property type="entry name" value="P-loop containing nucleoside triphosphate hydrolases"/>
    <property type="match status" value="1"/>
</dbReference>
<dbReference type="SMART" id="SM00382">
    <property type="entry name" value="AAA"/>
    <property type="match status" value="1"/>
</dbReference>
<dbReference type="InterPro" id="IPR003959">
    <property type="entry name" value="ATPase_AAA_core"/>
</dbReference>
<dbReference type="PANTHER" id="PTHR23077:SF198">
    <property type="entry name" value="ATP-DEPENDENT ZINC METALLOPROTEASE FTSH"/>
    <property type="match status" value="1"/>
</dbReference>
<dbReference type="InterPro" id="IPR011990">
    <property type="entry name" value="TPR-like_helical_dom_sf"/>
</dbReference>
<organism evidence="2 3">
    <name type="scientific">Streptomyces aurantiogriseus</name>
    <dbReference type="NCBI Taxonomy" id="66870"/>
    <lineage>
        <taxon>Bacteria</taxon>
        <taxon>Bacillati</taxon>
        <taxon>Actinomycetota</taxon>
        <taxon>Actinomycetes</taxon>
        <taxon>Kitasatosporales</taxon>
        <taxon>Streptomycetaceae</taxon>
        <taxon>Streptomyces</taxon>
    </lineage>
</organism>
<dbReference type="EMBL" id="BMSX01000011">
    <property type="protein sequence ID" value="GGR25701.1"/>
    <property type="molecule type" value="Genomic_DNA"/>
</dbReference>
<reference evidence="2" key="2">
    <citation type="submission" date="2020-09" db="EMBL/GenBank/DDBJ databases">
        <authorList>
            <person name="Sun Q."/>
            <person name="Ohkuma M."/>
        </authorList>
    </citation>
    <scope>NUCLEOTIDE SEQUENCE</scope>
    <source>
        <strain evidence="2">JCM 4346</strain>
    </source>
</reference>
<dbReference type="PANTHER" id="PTHR23077">
    <property type="entry name" value="AAA-FAMILY ATPASE"/>
    <property type="match status" value="1"/>
</dbReference>
<dbReference type="InterPro" id="IPR050168">
    <property type="entry name" value="AAA_ATPase_domain"/>
</dbReference>
<dbReference type="RefSeq" id="WP_189939675.1">
    <property type="nucleotide sequence ID" value="NZ_BMSX01000011.1"/>
</dbReference>
<evidence type="ECO:0000313" key="3">
    <source>
        <dbReference type="Proteomes" id="UP000658320"/>
    </source>
</evidence>
<gene>
    <name evidence="2" type="ORF">GCM10010251_47160</name>
</gene>
<proteinExistence type="predicted"/>
<evidence type="ECO:0000259" key="1">
    <source>
        <dbReference type="SMART" id="SM00382"/>
    </source>
</evidence>
<dbReference type="GO" id="GO:0016887">
    <property type="term" value="F:ATP hydrolysis activity"/>
    <property type="evidence" value="ECO:0007669"/>
    <property type="project" value="InterPro"/>
</dbReference>
<dbReference type="SUPFAM" id="SSF48452">
    <property type="entry name" value="TPR-like"/>
    <property type="match status" value="1"/>
</dbReference>